<organism evidence="9 10">
    <name type="scientific">Leersia perrieri</name>
    <dbReference type="NCBI Taxonomy" id="77586"/>
    <lineage>
        <taxon>Eukaryota</taxon>
        <taxon>Viridiplantae</taxon>
        <taxon>Streptophyta</taxon>
        <taxon>Embryophyta</taxon>
        <taxon>Tracheophyta</taxon>
        <taxon>Spermatophyta</taxon>
        <taxon>Magnoliopsida</taxon>
        <taxon>Liliopsida</taxon>
        <taxon>Poales</taxon>
        <taxon>Poaceae</taxon>
        <taxon>BOP clade</taxon>
        <taxon>Oryzoideae</taxon>
        <taxon>Oryzeae</taxon>
        <taxon>Oryzinae</taxon>
        <taxon>Leersia</taxon>
    </lineage>
</organism>
<dbReference type="InterPro" id="IPR036388">
    <property type="entry name" value="WH-like_DNA-bd_sf"/>
</dbReference>
<reference evidence="10" key="2">
    <citation type="submission" date="2013-12" db="EMBL/GenBank/DDBJ databases">
        <authorList>
            <person name="Yu Y."/>
            <person name="Lee S."/>
            <person name="de Baynast K."/>
            <person name="Wissotski M."/>
            <person name="Liu L."/>
            <person name="Talag J."/>
            <person name="Goicoechea J."/>
            <person name="Angelova A."/>
            <person name="Jetty R."/>
            <person name="Kudrna D."/>
            <person name="Golser W."/>
            <person name="Rivera L."/>
            <person name="Zhang J."/>
            <person name="Wing R."/>
        </authorList>
    </citation>
    <scope>NUCLEOTIDE SEQUENCE</scope>
</reference>
<dbReference type="SUPFAM" id="SSF52540">
    <property type="entry name" value="P-loop containing nucleoside triphosphate hydrolases"/>
    <property type="match status" value="1"/>
</dbReference>
<keyword evidence="10" id="KW-1185">Reference proteome</keyword>
<dbReference type="Pfam" id="PF00931">
    <property type="entry name" value="NB-ARC"/>
    <property type="match status" value="1"/>
</dbReference>
<dbReference type="Gene3D" id="3.40.50.300">
    <property type="entry name" value="P-loop containing nucleotide triphosphate hydrolases"/>
    <property type="match status" value="1"/>
</dbReference>
<sequence length="1561" mass="175374">MGLLPQPALPPHRTSFAVTSTCHEDTDGAEQVDRSSGDIFSSLSNRAGKPRAEEWKKFTRIPNKKGKIERASADEGSSAPNPNDIISSAAIGNTVNGKRKRPTNGTSTGVTDHVGANTHPWSKAEFSNRIQQVVHQLEEAVSEVLRLRGSDIFSSSKLHQNTIPNLRLRTSSLLQRKMYGRVEEKNSIIKLMSQATSDGVAVLPIVGIGGIGKTALAQFVYNDPVVKSTFQQRIWVWVSRNFDEVRVTREMLDVVCHQMHEGLCSFAKLQDILMTHMKSERFLLVLDDVWDDMNNCRLNKLLAPLKYNIANGNVIIVTTRILSVAKRIGTVKPIKLGALNSEDSWMLFKSCAFGDENHQPCGSLRTIGQKLIDKLKGNPLAVETAGELLCEHHTVDHWNGILKNEDWKSLQLSGGIMQSLKRSYDLLPHHLQQCFLYCSTFPIHFYFCGEDLIRLWISQGFVKRARSNKRLEEIGEGYLTLLVNLGFFQQVETEESSPGNQTWYAMYGLMHDFAKSISRTDFATIDGPECTQILPTIRHLLILTDSSFCKDNYGNIMRNKRFEERLQSIATSANKLRTLVLIGQYDSFFFNSFKNVFQRAQNLRVLHIAAKCADFNSCQCEMVKHTHIRYIKLRTVQKDGVLPQVSSKFFHLQVLDVGSHIVPTTSNGINYLVSLRHLVAGKGVCSSIIGIGKMTSLQEIDDFSVQNSSGLEIAQLQSMNELVHLGVSRLERVTSQQKACGASLKDKLNLQKLHLSWRGAKDGYDSDMSYEKRYDSGESSESENDTDGSFENESGSGKSSENGNNINRSSESENVIGMISESSMYMETGRRLPTVNTNSAPSLEHHGGQSLEPSMETSEVHVLDGLEPHQSLKHLRISGYNGATSPTWLASSLTCLQTLHLEKCGKWRTLSLERLLLLRKIVLIKMNNVEEVSIPSPEELVLIGMQKLYRCICTSMGDLISSLRVLKIKRCPVFKVFPLFEYCRQFQIEWSSCSKLTIHDCPNFLVHNPLPPSNTVSKLSISGVLSLPLISGSSSETLSIRCIPDTLIVDDKVLSFKNLKFLKRLYIENCPSLNIPFDGFKQLISLKHLEICLCGSLFSSHVPQEFTLKDMTTENCNAFPSLEFLVIKQCGITGEWVWPSIYPDDMLTTSAQDGLMCIPSNLISSLKKISISSCAGLRFYGSKEGFTALTSLEKLVVRNCPELLLSLVRNNGYDEANGRWLLPESLGELEIGFDDSLKMLEPCFPGNLTRLKQLEVWNIKGLISVRLNHCTALQELEFYCCESLKSLEGLEFLSSLKLLRACECRCLRISDHGEDERCLLPQSLEELYVTEYSHETLKPCFLINLTCLKKLQVFGAATLKSLELQSCTALEHLKIKYCESLATLEGLQFLHSLRHLKITKCPSLPLCLESLSGQGYELCRGLERLQIDDPYMLTTSFCQHLNSLQFLELEKISRGIFFGGEQMERLTDGQERALQLLTSLQELRFKYCDSLKDIPRGLHSLPSLKRLDISHCERITRLPEKGLPPSLEELDISYCSKELTGQCRMLLASKVMVIIADEDED</sequence>
<dbReference type="PANTHER" id="PTHR36766">
    <property type="entry name" value="PLANT BROAD-SPECTRUM MILDEW RESISTANCE PROTEIN RPW8"/>
    <property type="match status" value="1"/>
</dbReference>
<dbReference type="InterPro" id="IPR058922">
    <property type="entry name" value="WHD_DRP"/>
</dbReference>
<reference evidence="9" key="3">
    <citation type="submission" date="2015-04" db="UniProtKB">
        <authorList>
            <consortium name="EnsemblPlants"/>
        </authorList>
    </citation>
    <scope>IDENTIFICATION</scope>
</reference>
<dbReference type="Pfam" id="PF23559">
    <property type="entry name" value="WHD_DRP"/>
    <property type="match status" value="1"/>
</dbReference>
<feature type="compositionally biased region" description="Low complexity" evidence="4">
    <location>
        <begin position="791"/>
        <end position="807"/>
    </location>
</feature>
<dbReference type="SUPFAM" id="SSF52058">
    <property type="entry name" value="L domain-like"/>
    <property type="match status" value="2"/>
</dbReference>
<dbReference type="GO" id="GO:0006952">
    <property type="term" value="P:defense response"/>
    <property type="evidence" value="ECO:0007669"/>
    <property type="project" value="UniProtKB-KW"/>
</dbReference>
<feature type="domain" description="NB-ARC" evidence="5">
    <location>
        <begin position="186"/>
        <end position="354"/>
    </location>
</feature>
<dbReference type="PANTHER" id="PTHR36766:SF73">
    <property type="entry name" value="NB-ARC DOMAIN-CONTAINING PROTEIN"/>
    <property type="match status" value="1"/>
</dbReference>
<feature type="domain" description="Disease resistance protein winged helix" evidence="6">
    <location>
        <begin position="441"/>
        <end position="514"/>
    </location>
</feature>
<dbReference type="eggNOG" id="KOG4658">
    <property type="taxonomic scope" value="Eukaryota"/>
</dbReference>
<dbReference type="Gene3D" id="3.80.10.10">
    <property type="entry name" value="Ribonuclease Inhibitor"/>
    <property type="match status" value="5"/>
</dbReference>
<feature type="region of interest" description="Disordered" evidence="4">
    <location>
        <begin position="832"/>
        <end position="854"/>
    </location>
</feature>
<dbReference type="InterPro" id="IPR032675">
    <property type="entry name" value="LRR_dom_sf"/>
</dbReference>
<feature type="domain" description="Disease resistance R13L4/SHOC-2-like LRR" evidence="7">
    <location>
        <begin position="597"/>
        <end position="762"/>
    </location>
</feature>
<evidence type="ECO:0000259" key="8">
    <source>
        <dbReference type="Pfam" id="PF25019"/>
    </source>
</evidence>
<feature type="compositionally biased region" description="Basic and acidic residues" evidence="4">
    <location>
        <begin position="766"/>
        <end position="776"/>
    </location>
</feature>
<evidence type="ECO:0000313" key="10">
    <source>
        <dbReference type="Proteomes" id="UP000032180"/>
    </source>
</evidence>
<dbReference type="InterPro" id="IPR056789">
    <property type="entry name" value="LRR_R13L1-DRL21"/>
</dbReference>
<evidence type="ECO:0000259" key="6">
    <source>
        <dbReference type="Pfam" id="PF23559"/>
    </source>
</evidence>
<feature type="compositionally biased region" description="Polar residues" evidence="4">
    <location>
        <begin position="78"/>
        <end position="96"/>
    </location>
</feature>
<dbReference type="Gene3D" id="1.10.8.430">
    <property type="entry name" value="Helical domain of apoptotic protease-activating factors"/>
    <property type="match status" value="1"/>
</dbReference>
<dbReference type="Gramene" id="LPERR05G04740.1">
    <property type="protein sequence ID" value="LPERR05G04740.1"/>
    <property type="gene ID" value="LPERR05G04740"/>
</dbReference>
<keyword evidence="3" id="KW-0611">Plant defense</keyword>
<dbReference type="InterPro" id="IPR027417">
    <property type="entry name" value="P-loop_NTPase"/>
</dbReference>
<dbReference type="InterPro" id="IPR002182">
    <property type="entry name" value="NB-ARC"/>
</dbReference>
<feature type="region of interest" description="Disordered" evidence="4">
    <location>
        <begin position="24"/>
        <end position="120"/>
    </location>
</feature>
<dbReference type="InterPro" id="IPR055414">
    <property type="entry name" value="LRR_R13L4/SHOC2-like"/>
</dbReference>
<proteinExistence type="predicted"/>
<evidence type="ECO:0000256" key="3">
    <source>
        <dbReference type="ARBA" id="ARBA00022821"/>
    </source>
</evidence>
<dbReference type="PRINTS" id="PR00364">
    <property type="entry name" value="DISEASERSIST"/>
</dbReference>
<dbReference type="Gene3D" id="1.10.10.10">
    <property type="entry name" value="Winged helix-like DNA-binding domain superfamily/Winged helix DNA-binding domain"/>
    <property type="match status" value="1"/>
</dbReference>
<evidence type="ECO:0000313" key="9">
    <source>
        <dbReference type="EnsemblPlants" id="LPERR05G04740.1"/>
    </source>
</evidence>
<keyword evidence="2" id="KW-0677">Repeat</keyword>
<reference evidence="9 10" key="1">
    <citation type="submission" date="2012-08" db="EMBL/GenBank/DDBJ databases">
        <title>Oryza genome evolution.</title>
        <authorList>
            <person name="Wing R.A."/>
        </authorList>
    </citation>
    <scope>NUCLEOTIDE SEQUENCE</scope>
</reference>
<dbReference type="STRING" id="77586.A0A0D9WDG2"/>
<dbReference type="InterPro" id="IPR042197">
    <property type="entry name" value="Apaf_helical"/>
</dbReference>
<dbReference type="Pfam" id="PF25019">
    <property type="entry name" value="LRR_R13L1-DRL21"/>
    <property type="match status" value="1"/>
</dbReference>
<dbReference type="EnsemblPlants" id="LPERR05G04740.1">
    <property type="protein sequence ID" value="LPERR05G04740.1"/>
    <property type="gene ID" value="LPERR05G04740"/>
</dbReference>
<name>A0A0D9WDG2_9ORYZ</name>
<evidence type="ECO:0000259" key="7">
    <source>
        <dbReference type="Pfam" id="PF23598"/>
    </source>
</evidence>
<protein>
    <submittedName>
        <fullName evidence="9">Uncharacterized protein</fullName>
    </submittedName>
</protein>
<evidence type="ECO:0000259" key="5">
    <source>
        <dbReference type="Pfam" id="PF00931"/>
    </source>
</evidence>
<feature type="compositionally biased region" description="Acidic residues" evidence="4">
    <location>
        <begin position="778"/>
        <end position="790"/>
    </location>
</feature>
<feature type="region of interest" description="Disordered" evidence="4">
    <location>
        <begin position="766"/>
        <end position="814"/>
    </location>
</feature>
<feature type="compositionally biased region" description="Basic and acidic residues" evidence="4">
    <location>
        <begin position="24"/>
        <end position="36"/>
    </location>
</feature>
<dbReference type="HOGENOM" id="CLU_000837_8_4_1"/>
<dbReference type="Pfam" id="PF23598">
    <property type="entry name" value="LRR_14"/>
    <property type="match status" value="1"/>
</dbReference>
<evidence type="ECO:0000256" key="2">
    <source>
        <dbReference type="ARBA" id="ARBA00022737"/>
    </source>
</evidence>
<feature type="domain" description="R13L1/DRL21-like LRR repeat region" evidence="8">
    <location>
        <begin position="855"/>
        <end position="926"/>
    </location>
</feature>
<dbReference type="GO" id="GO:0043531">
    <property type="term" value="F:ADP binding"/>
    <property type="evidence" value="ECO:0007669"/>
    <property type="project" value="InterPro"/>
</dbReference>
<keyword evidence="1" id="KW-0433">Leucine-rich repeat</keyword>
<dbReference type="Proteomes" id="UP000032180">
    <property type="component" value="Chromosome 5"/>
</dbReference>
<evidence type="ECO:0000256" key="1">
    <source>
        <dbReference type="ARBA" id="ARBA00022614"/>
    </source>
</evidence>
<evidence type="ECO:0000256" key="4">
    <source>
        <dbReference type="SAM" id="MobiDB-lite"/>
    </source>
</evidence>
<accession>A0A0D9WDG2</accession>